<sequence length="141" mass="15632">MRAGRPAVAPLAPSPPELSHSWGSQFSNLPPFASSSPPFIPACCLLLQVENVSFIANKLETIWKGIASGEYTNFSLKTTLFLCSLAEDVGVTPHVVLVIAGLVEACAPEHLDEVADVRHRRRVDVFPRPRRRHHRRRSSRD</sequence>
<proteinExistence type="predicted"/>
<reference evidence="1" key="3">
    <citation type="submission" date="2006-01" db="EMBL/GenBank/DDBJ databases">
        <authorList>
            <person name="Buell R."/>
        </authorList>
    </citation>
    <scope>NUCLEOTIDE SEQUENCE</scope>
</reference>
<gene>
    <name evidence="1" type="ordered locus">LOC_Os12g32020</name>
</gene>
<dbReference type="EMBL" id="DP000011">
    <property type="protein sequence ID" value="ABA98666.2"/>
    <property type="molecule type" value="Genomic_DNA"/>
</dbReference>
<reference evidence="1" key="2">
    <citation type="submission" date="2005-04" db="EMBL/GenBank/DDBJ databases">
        <authorList>
            <person name="Buell C.R."/>
            <person name="Wing R.A."/>
            <person name="McCombie W.A."/>
            <person name="Ouyang S."/>
        </authorList>
    </citation>
    <scope>NUCLEOTIDE SEQUENCE</scope>
</reference>
<evidence type="ECO:0000313" key="1">
    <source>
        <dbReference type="EMBL" id="ABA98666.2"/>
    </source>
</evidence>
<accession>Q2QQ71</accession>
<protein>
    <submittedName>
        <fullName evidence="1">Uncharacterized protein</fullName>
    </submittedName>
</protein>
<dbReference type="AlphaFoldDB" id="Q2QQ71"/>
<reference evidence="1" key="1">
    <citation type="journal article" date="2005" name="BMC Biol.">
        <title>The sequence of rice chromosomes 11 and 12, rich in disease resistance genes and recent gene duplications.</title>
        <authorList>
            <consortium name="The rice chromosomes 11 and 12 sequencing consortia"/>
        </authorList>
    </citation>
    <scope>NUCLEOTIDE SEQUENCE [LARGE SCALE GENOMIC DNA]</scope>
</reference>
<organism evidence="1">
    <name type="scientific">Oryza sativa subsp. japonica</name>
    <name type="common">Rice</name>
    <dbReference type="NCBI Taxonomy" id="39947"/>
    <lineage>
        <taxon>Eukaryota</taxon>
        <taxon>Viridiplantae</taxon>
        <taxon>Streptophyta</taxon>
        <taxon>Embryophyta</taxon>
        <taxon>Tracheophyta</taxon>
        <taxon>Spermatophyta</taxon>
        <taxon>Magnoliopsida</taxon>
        <taxon>Liliopsida</taxon>
        <taxon>Poales</taxon>
        <taxon>Poaceae</taxon>
        <taxon>BOP clade</taxon>
        <taxon>Oryzoideae</taxon>
        <taxon>Oryzeae</taxon>
        <taxon>Oryzinae</taxon>
        <taxon>Oryza</taxon>
        <taxon>Oryza sativa</taxon>
    </lineage>
</organism>
<name>Q2QQ71_ORYSJ</name>